<gene>
    <name evidence="1" type="ORF">D6D19_06384</name>
</gene>
<evidence type="ECO:0000313" key="2">
    <source>
        <dbReference type="Proteomes" id="UP000308802"/>
    </source>
</evidence>
<name>A0A4S9A173_AURPU</name>
<evidence type="ECO:0000313" key="1">
    <source>
        <dbReference type="EMBL" id="THW72588.1"/>
    </source>
</evidence>
<reference evidence="1 2" key="1">
    <citation type="submission" date="2018-10" db="EMBL/GenBank/DDBJ databases">
        <title>Fifty Aureobasidium pullulans genomes reveal a recombining polyextremotolerant generalist.</title>
        <authorList>
            <person name="Gostincar C."/>
            <person name="Turk M."/>
            <person name="Zajc J."/>
            <person name="Gunde-Cimerman N."/>
        </authorList>
    </citation>
    <scope>NUCLEOTIDE SEQUENCE [LARGE SCALE GENOMIC DNA]</scope>
    <source>
        <strain evidence="1 2">EXF-10659</strain>
    </source>
</reference>
<protein>
    <submittedName>
        <fullName evidence="1">Uncharacterized protein</fullName>
    </submittedName>
</protein>
<proteinExistence type="predicted"/>
<dbReference type="Proteomes" id="UP000308802">
    <property type="component" value="Unassembled WGS sequence"/>
</dbReference>
<accession>A0A4S9A173</accession>
<sequence length="228" mass="25968">MESSSLLCCCCAVKMLLEKPLKTVCNVKVQDCQNIPCNTCFLKLKEHRCVPLDTDAHLIFREIMRIKLEGHTDKFVQQRSWFLDDIEEALTKISKPAQPHTVGSTGWAGDEPFFIRFSAVPHKTSIDTSGSACPPTVEPVTTPSPVAYTTPVKASSRSQRSVDPGRHSYYSDCSRYSENSGVHEEIFYQHDEWVSYQRFERSRARPRTNILKGIKRTIHDLLDGVYIR</sequence>
<dbReference type="EMBL" id="QZAO01000219">
    <property type="protein sequence ID" value="THW72588.1"/>
    <property type="molecule type" value="Genomic_DNA"/>
</dbReference>
<dbReference type="AlphaFoldDB" id="A0A4S9A173"/>
<comment type="caution">
    <text evidence="1">The sequence shown here is derived from an EMBL/GenBank/DDBJ whole genome shotgun (WGS) entry which is preliminary data.</text>
</comment>
<organism evidence="1 2">
    <name type="scientific">Aureobasidium pullulans</name>
    <name type="common">Black yeast</name>
    <name type="synonym">Pullularia pullulans</name>
    <dbReference type="NCBI Taxonomy" id="5580"/>
    <lineage>
        <taxon>Eukaryota</taxon>
        <taxon>Fungi</taxon>
        <taxon>Dikarya</taxon>
        <taxon>Ascomycota</taxon>
        <taxon>Pezizomycotina</taxon>
        <taxon>Dothideomycetes</taxon>
        <taxon>Dothideomycetidae</taxon>
        <taxon>Dothideales</taxon>
        <taxon>Saccotheciaceae</taxon>
        <taxon>Aureobasidium</taxon>
    </lineage>
</organism>